<protein>
    <submittedName>
        <fullName evidence="2">Uncharacterized protein</fullName>
    </submittedName>
</protein>
<accession>A0A0V0ZJB1</accession>
<evidence type="ECO:0000256" key="1">
    <source>
        <dbReference type="SAM" id="Phobius"/>
    </source>
</evidence>
<evidence type="ECO:0000313" key="2">
    <source>
        <dbReference type="EMBL" id="KRY12589.1"/>
    </source>
</evidence>
<dbReference type="EMBL" id="JYDQ01000161">
    <property type="protein sequence ID" value="KRY12589.1"/>
    <property type="molecule type" value="Genomic_DNA"/>
</dbReference>
<organism evidence="2 3">
    <name type="scientific">Trichinella patagoniensis</name>
    <dbReference type="NCBI Taxonomy" id="990121"/>
    <lineage>
        <taxon>Eukaryota</taxon>
        <taxon>Metazoa</taxon>
        <taxon>Ecdysozoa</taxon>
        <taxon>Nematoda</taxon>
        <taxon>Enoplea</taxon>
        <taxon>Dorylaimia</taxon>
        <taxon>Trichinellida</taxon>
        <taxon>Trichinellidae</taxon>
        <taxon>Trichinella</taxon>
    </lineage>
</organism>
<reference evidence="2 3" key="1">
    <citation type="submission" date="2015-01" db="EMBL/GenBank/DDBJ databases">
        <title>Evolution of Trichinella species and genotypes.</title>
        <authorList>
            <person name="Korhonen P.K."/>
            <person name="Edoardo P."/>
            <person name="Giuseppe L.R."/>
            <person name="Gasser R.B."/>
        </authorList>
    </citation>
    <scope>NUCLEOTIDE SEQUENCE [LARGE SCALE GENOMIC DNA]</scope>
    <source>
        <strain evidence="2">ISS2496</strain>
    </source>
</reference>
<dbReference type="Proteomes" id="UP000054783">
    <property type="component" value="Unassembled WGS sequence"/>
</dbReference>
<keyword evidence="1" id="KW-1133">Transmembrane helix</keyword>
<keyword evidence="3" id="KW-1185">Reference proteome</keyword>
<feature type="transmembrane region" description="Helical" evidence="1">
    <location>
        <begin position="28"/>
        <end position="56"/>
    </location>
</feature>
<comment type="caution">
    <text evidence="2">The sequence shown here is derived from an EMBL/GenBank/DDBJ whole genome shotgun (WGS) entry which is preliminary data.</text>
</comment>
<evidence type="ECO:0000313" key="3">
    <source>
        <dbReference type="Proteomes" id="UP000054783"/>
    </source>
</evidence>
<dbReference type="AlphaFoldDB" id="A0A0V0ZJB1"/>
<name>A0A0V0ZJB1_9BILA</name>
<keyword evidence="1" id="KW-0472">Membrane</keyword>
<keyword evidence="1" id="KW-0812">Transmembrane</keyword>
<proteinExistence type="predicted"/>
<gene>
    <name evidence="2" type="ORF">T12_7326</name>
</gene>
<sequence length="64" mass="7633">MEEKLLLFSIPKRPFLWLNSLWLNAQPYAFYFFAMSSIYTCGGVFWLSQFFCYGVICQIYSNHT</sequence>